<keyword evidence="10" id="KW-1185">Reference proteome</keyword>
<dbReference type="GO" id="GO:0045490">
    <property type="term" value="P:pectin catabolic process"/>
    <property type="evidence" value="ECO:0007669"/>
    <property type="project" value="TreeGrafter"/>
</dbReference>
<organism evidence="9 10">
    <name type="scientific">Phyllotreta striolata</name>
    <name type="common">Striped flea beetle</name>
    <name type="synonym">Crioceris striolata</name>
    <dbReference type="NCBI Taxonomy" id="444603"/>
    <lineage>
        <taxon>Eukaryota</taxon>
        <taxon>Metazoa</taxon>
        <taxon>Ecdysozoa</taxon>
        <taxon>Arthropoda</taxon>
        <taxon>Hexapoda</taxon>
        <taxon>Insecta</taxon>
        <taxon>Pterygota</taxon>
        <taxon>Neoptera</taxon>
        <taxon>Endopterygota</taxon>
        <taxon>Coleoptera</taxon>
        <taxon>Polyphaga</taxon>
        <taxon>Cucujiformia</taxon>
        <taxon>Chrysomeloidea</taxon>
        <taxon>Chrysomelidae</taxon>
        <taxon>Galerucinae</taxon>
        <taxon>Alticini</taxon>
        <taxon>Phyllotreta</taxon>
    </lineage>
</organism>
<dbReference type="SUPFAM" id="SSF51126">
    <property type="entry name" value="Pectin lyase-like"/>
    <property type="match status" value="1"/>
</dbReference>
<dbReference type="Pfam" id="PF00295">
    <property type="entry name" value="Glyco_hydro_28"/>
    <property type="match status" value="1"/>
</dbReference>
<dbReference type="GO" id="GO:0071555">
    <property type="term" value="P:cell wall organization"/>
    <property type="evidence" value="ECO:0007669"/>
    <property type="project" value="UniProtKB-KW"/>
</dbReference>
<evidence type="ECO:0000256" key="3">
    <source>
        <dbReference type="ARBA" id="ARBA00022737"/>
    </source>
</evidence>
<dbReference type="InterPro" id="IPR011050">
    <property type="entry name" value="Pectin_lyase_fold/virulence"/>
</dbReference>
<evidence type="ECO:0000256" key="6">
    <source>
        <dbReference type="ARBA" id="ARBA00023316"/>
    </source>
</evidence>
<evidence type="ECO:0000256" key="8">
    <source>
        <dbReference type="SAM" id="SignalP"/>
    </source>
</evidence>
<dbReference type="OrthoDB" id="6709892at2759"/>
<comment type="similarity">
    <text evidence="1 7">Belongs to the glycosyl hydrolase 28 family.</text>
</comment>
<protein>
    <recommendedName>
        <fullName evidence="11">Glycoside hydrolase family 28</fullName>
    </recommendedName>
</protein>
<name>A0A9N9XJ56_PHYSR</name>
<dbReference type="InterPro" id="IPR000743">
    <property type="entry name" value="Glyco_hydro_28"/>
</dbReference>
<feature type="chain" id="PRO_5040490825" description="Glycoside hydrolase family 28" evidence="8">
    <location>
        <begin position="18"/>
        <end position="365"/>
    </location>
</feature>
<keyword evidence="3" id="KW-0677">Repeat</keyword>
<dbReference type="InterPro" id="IPR050434">
    <property type="entry name" value="Glycosyl_hydrlase_28"/>
</dbReference>
<evidence type="ECO:0008006" key="11">
    <source>
        <dbReference type="Google" id="ProtNLM"/>
    </source>
</evidence>
<keyword evidence="2 8" id="KW-0732">Signal</keyword>
<dbReference type="GO" id="GO:0004650">
    <property type="term" value="F:polygalacturonase activity"/>
    <property type="evidence" value="ECO:0007669"/>
    <property type="project" value="InterPro"/>
</dbReference>
<keyword evidence="6" id="KW-0961">Cell wall biogenesis/degradation</keyword>
<dbReference type="AlphaFoldDB" id="A0A9N9XJ56"/>
<evidence type="ECO:0000256" key="4">
    <source>
        <dbReference type="ARBA" id="ARBA00022801"/>
    </source>
</evidence>
<accession>A0A9N9XJ56</accession>
<proteinExistence type="inferred from homology"/>
<sequence>MLIKILLTFGAIITANAKPPEIASANITSSCVITEYNQVENVVKACTNIVIQNLAVPANKKLVINLREGSVLTFRGTTSFGVGSLNDWLLTISGTNIHVIGEKGSLIHGHGEQYWDGQGGGGGRIKPKLLQISHVTNAKFENINLKNCPMFCTGVTNAEGLTIDGWRADCSEGDKGGGRNTDGIGISWSNNVNINDAFIHNQDQCLYVNQGTNMVFTKIHCVNSNGICATAGFSKTSYEENTVKNISFRNCVMEGGLTGVQIIAMSSGGNGEITDVSFHNVVLKGVRQQGIYIQMDYGNTGHVNNNIAVNNFQVSEIHGTVERNAEAVHIICGAKCNQLRFSDIKITGSKVRNQCNVQPTGFKCL</sequence>
<evidence type="ECO:0000256" key="2">
    <source>
        <dbReference type="ARBA" id="ARBA00022729"/>
    </source>
</evidence>
<dbReference type="Proteomes" id="UP001153712">
    <property type="component" value="Chromosome 1"/>
</dbReference>
<dbReference type="GO" id="GO:0005576">
    <property type="term" value="C:extracellular region"/>
    <property type="evidence" value="ECO:0007669"/>
    <property type="project" value="TreeGrafter"/>
</dbReference>
<dbReference type="PANTHER" id="PTHR31884">
    <property type="entry name" value="POLYGALACTURONASE"/>
    <property type="match status" value="1"/>
</dbReference>
<evidence type="ECO:0000256" key="7">
    <source>
        <dbReference type="RuleBase" id="RU361169"/>
    </source>
</evidence>
<gene>
    <name evidence="9" type="ORF">PHYEVI_LOCUS335</name>
</gene>
<dbReference type="PANTHER" id="PTHR31884:SF1">
    <property type="entry name" value="POLYGALACTURONASE"/>
    <property type="match status" value="1"/>
</dbReference>
<feature type="signal peptide" evidence="8">
    <location>
        <begin position="1"/>
        <end position="17"/>
    </location>
</feature>
<reference evidence="9" key="1">
    <citation type="submission" date="2022-01" db="EMBL/GenBank/DDBJ databases">
        <authorList>
            <person name="King R."/>
        </authorList>
    </citation>
    <scope>NUCLEOTIDE SEQUENCE</scope>
</reference>
<dbReference type="EMBL" id="OU900094">
    <property type="protein sequence ID" value="CAG9853868.1"/>
    <property type="molecule type" value="Genomic_DNA"/>
</dbReference>
<evidence type="ECO:0000256" key="1">
    <source>
        <dbReference type="ARBA" id="ARBA00008834"/>
    </source>
</evidence>
<evidence type="ECO:0000313" key="9">
    <source>
        <dbReference type="EMBL" id="CAG9853868.1"/>
    </source>
</evidence>
<dbReference type="Gene3D" id="2.160.20.10">
    <property type="entry name" value="Single-stranded right-handed beta-helix, Pectin lyase-like"/>
    <property type="match status" value="1"/>
</dbReference>
<dbReference type="InterPro" id="IPR012334">
    <property type="entry name" value="Pectin_lyas_fold"/>
</dbReference>
<evidence type="ECO:0000313" key="10">
    <source>
        <dbReference type="Proteomes" id="UP001153712"/>
    </source>
</evidence>
<evidence type="ECO:0000256" key="5">
    <source>
        <dbReference type="ARBA" id="ARBA00023295"/>
    </source>
</evidence>
<keyword evidence="5 7" id="KW-0326">Glycosidase</keyword>
<keyword evidence="4 7" id="KW-0378">Hydrolase</keyword>